<dbReference type="PANTHER" id="PTHR43377:SF1">
    <property type="entry name" value="BILIVERDIN REDUCTASE A"/>
    <property type="match status" value="1"/>
</dbReference>
<protein>
    <submittedName>
        <fullName evidence="4">Gfo/Idh/MocA family oxidoreductase</fullName>
    </submittedName>
</protein>
<feature type="domain" description="GFO/IDH/MocA-like oxidoreductase" evidence="3">
    <location>
        <begin position="128"/>
        <end position="263"/>
    </location>
</feature>
<organism evidence="4 5">
    <name type="scientific">Salinigranum rubrum</name>
    <dbReference type="NCBI Taxonomy" id="755307"/>
    <lineage>
        <taxon>Archaea</taxon>
        <taxon>Methanobacteriati</taxon>
        <taxon>Methanobacteriota</taxon>
        <taxon>Stenosarchaea group</taxon>
        <taxon>Halobacteria</taxon>
        <taxon>Halobacteriales</taxon>
        <taxon>Haloferacaceae</taxon>
        <taxon>Salinigranum</taxon>
    </lineage>
</organism>
<feature type="region of interest" description="Disordered" evidence="1">
    <location>
        <begin position="219"/>
        <end position="253"/>
    </location>
</feature>
<keyword evidence="5" id="KW-1185">Reference proteome</keyword>
<proteinExistence type="predicted"/>
<evidence type="ECO:0000313" key="4">
    <source>
        <dbReference type="EMBL" id="AUV81353.1"/>
    </source>
</evidence>
<dbReference type="InterPro" id="IPR051450">
    <property type="entry name" value="Gfo/Idh/MocA_Oxidoreductases"/>
</dbReference>
<dbReference type="SUPFAM" id="SSF55347">
    <property type="entry name" value="Glyceraldehyde-3-phosphate dehydrogenase-like, C-terminal domain"/>
    <property type="match status" value="1"/>
</dbReference>
<feature type="domain" description="Gfo/Idh/MocA-like oxidoreductase N-terminal" evidence="2">
    <location>
        <begin position="5"/>
        <end position="120"/>
    </location>
</feature>
<dbReference type="KEGG" id="srub:C2R22_06505"/>
<dbReference type="InterPro" id="IPR055170">
    <property type="entry name" value="GFO_IDH_MocA-like_dom"/>
</dbReference>
<name>A0A2I8VHD6_9EURY</name>
<dbReference type="InterPro" id="IPR000683">
    <property type="entry name" value="Gfo/Idh/MocA-like_OxRdtase_N"/>
</dbReference>
<reference evidence="4 5" key="1">
    <citation type="submission" date="2018-01" db="EMBL/GenBank/DDBJ databases">
        <title>Complete genome sequence of Salinigranum rubrum GX10T, an extremely halophilic archaeon isolated from a marine solar saltern.</title>
        <authorList>
            <person name="Han S."/>
        </authorList>
    </citation>
    <scope>NUCLEOTIDE SEQUENCE [LARGE SCALE GENOMIC DNA]</scope>
    <source>
        <strain evidence="4 5">GX10</strain>
    </source>
</reference>
<dbReference type="GO" id="GO:0000166">
    <property type="term" value="F:nucleotide binding"/>
    <property type="evidence" value="ECO:0007669"/>
    <property type="project" value="InterPro"/>
</dbReference>
<feature type="compositionally biased region" description="Polar residues" evidence="1">
    <location>
        <begin position="225"/>
        <end position="238"/>
    </location>
</feature>
<accession>A0A2I8VHD6</accession>
<dbReference type="RefSeq" id="WP_103425041.1">
    <property type="nucleotide sequence ID" value="NZ_CP026309.1"/>
</dbReference>
<dbReference type="AlphaFoldDB" id="A0A2I8VHD6"/>
<dbReference type="Gene3D" id="3.30.360.10">
    <property type="entry name" value="Dihydrodipicolinate Reductase, domain 2"/>
    <property type="match status" value="1"/>
</dbReference>
<dbReference type="Gene3D" id="3.40.50.720">
    <property type="entry name" value="NAD(P)-binding Rossmann-like Domain"/>
    <property type="match status" value="1"/>
</dbReference>
<dbReference type="OrthoDB" id="25239at2157"/>
<dbReference type="SUPFAM" id="SSF51735">
    <property type="entry name" value="NAD(P)-binding Rossmann-fold domains"/>
    <property type="match status" value="1"/>
</dbReference>
<dbReference type="PANTHER" id="PTHR43377">
    <property type="entry name" value="BILIVERDIN REDUCTASE A"/>
    <property type="match status" value="1"/>
</dbReference>
<dbReference type="Pfam" id="PF01408">
    <property type="entry name" value="GFO_IDH_MocA"/>
    <property type="match status" value="1"/>
</dbReference>
<dbReference type="EMBL" id="CP026309">
    <property type="protein sequence ID" value="AUV81353.1"/>
    <property type="molecule type" value="Genomic_DNA"/>
</dbReference>
<gene>
    <name evidence="4" type="ORF">C2R22_06505</name>
</gene>
<dbReference type="Proteomes" id="UP000236584">
    <property type="component" value="Chromosome"/>
</dbReference>
<evidence type="ECO:0000259" key="2">
    <source>
        <dbReference type="Pfam" id="PF01408"/>
    </source>
</evidence>
<sequence length="343" mass="37851">MHHAACLGLGDLGRLEARVLDSLDGVRLVGGADPSPDARDRFESELHRPAYETLDDLLTSEDVDLVTIVTPHTLHYDQARECLSRDVHVHIEKPMVTERSHADDLIARADAHGLVLAVGYQRHFDPRFREIRRLVDDGRIGRPHMVVGHLEQEWIRWTQHQWRSTPDLSGGGQLYDSGSHLLDVLCWTLRAEPTTVTATVDRRGHDVDVNSALTMTLERRESAVRTRQPNPASITASVGVSGDGTSVPDPGESLRIWGTDGTISFDGDTITVREAGMTYETTPSVPDFEELTRRKLGNVVDAIDGEAELEIPATDGRRVVALTEAAYEAAERGERVSVPGPEK</sequence>
<dbReference type="GeneID" id="35591725"/>
<dbReference type="InterPro" id="IPR036291">
    <property type="entry name" value="NAD(P)-bd_dom_sf"/>
</dbReference>
<evidence type="ECO:0000256" key="1">
    <source>
        <dbReference type="SAM" id="MobiDB-lite"/>
    </source>
</evidence>
<evidence type="ECO:0000313" key="5">
    <source>
        <dbReference type="Proteomes" id="UP000236584"/>
    </source>
</evidence>
<dbReference type="Pfam" id="PF22725">
    <property type="entry name" value="GFO_IDH_MocA_C3"/>
    <property type="match status" value="1"/>
</dbReference>
<evidence type="ECO:0000259" key="3">
    <source>
        <dbReference type="Pfam" id="PF22725"/>
    </source>
</evidence>